<protein>
    <recommendedName>
        <fullName evidence="10">Rapid ALkalinization Factor</fullName>
    </recommendedName>
</protein>
<dbReference type="GO" id="GO:0005179">
    <property type="term" value="F:hormone activity"/>
    <property type="evidence" value="ECO:0007669"/>
    <property type="project" value="UniProtKB-KW"/>
</dbReference>
<comment type="similarity">
    <text evidence="2">Belongs to the plant rapid alkalinization factor (RALF) family.</text>
</comment>
<evidence type="ECO:0008006" key="10">
    <source>
        <dbReference type="Google" id="ProtNLM"/>
    </source>
</evidence>
<keyword evidence="4" id="KW-0372">Hormone</keyword>
<dbReference type="GO" id="GO:0005576">
    <property type="term" value="C:extracellular region"/>
    <property type="evidence" value="ECO:0007669"/>
    <property type="project" value="UniProtKB-SubCell"/>
</dbReference>
<organism evidence="8">
    <name type="scientific">Salvia splendens</name>
    <name type="common">Scarlet sage</name>
    <dbReference type="NCBI Taxonomy" id="180675"/>
    <lineage>
        <taxon>Eukaryota</taxon>
        <taxon>Viridiplantae</taxon>
        <taxon>Streptophyta</taxon>
        <taxon>Embryophyta</taxon>
        <taxon>Tracheophyta</taxon>
        <taxon>Spermatophyta</taxon>
        <taxon>Magnoliopsida</taxon>
        <taxon>eudicotyledons</taxon>
        <taxon>Gunneridae</taxon>
        <taxon>Pentapetalae</taxon>
        <taxon>asterids</taxon>
        <taxon>lamiids</taxon>
        <taxon>Lamiales</taxon>
        <taxon>Lamiaceae</taxon>
        <taxon>Nepetoideae</taxon>
        <taxon>Mentheae</taxon>
        <taxon>Salviinae</taxon>
        <taxon>Salvia</taxon>
        <taxon>Salvia subgen. Calosphace</taxon>
        <taxon>core Calosphace</taxon>
    </lineage>
</organism>
<dbReference type="Proteomes" id="UP000298416">
    <property type="component" value="Unassembled WGS sequence"/>
</dbReference>
<evidence type="ECO:0000256" key="4">
    <source>
        <dbReference type="ARBA" id="ARBA00022702"/>
    </source>
</evidence>
<feature type="signal peptide" evidence="7">
    <location>
        <begin position="1"/>
        <end position="26"/>
    </location>
</feature>
<evidence type="ECO:0000313" key="9">
    <source>
        <dbReference type="Proteomes" id="UP000298416"/>
    </source>
</evidence>
<dbReference type="GO" id="GO:0019722">
    <property type="term" value="P:calcium-mediated signaling"/>
    <property type="evidence" value="ECO:0007669"/>
    <property type="project" value="TreeGrafter"/>
</dbReference>
<dbReference type="InterPro" id="IPR008801">
    <property type="entry name" value="RALF"/>
</dbReference>
<evidence type="ECO:0000256" key="3">
    <source>
        <dbReference type="ARBA" id="ARBA00022525"/>
    </source>
</evidence>
<accession>A0A8X8VUV3</accession>
<gene>
    <name evidence="8" type="ORF">SASPL_157488</name>
</gene>
<dbReference type="EMBL" id="PNBA02000891">
    <property type="protein sequence ID" value="KAG6382804.1"/>
    <property type="molecule type" value="Genomic_DNA"/>
</dbReference>
<dbReference type="PANTHER" id="PTHR33136:SF107">
    <property type="entry name" value="RAPID ALKALINIZATION FACTOR"/>
    <property type="match status" value="1"/>
</dbReference>
<evidence type="ECO:0000256" key="2">
    <source>
        <dbReference type="ARBA" id="ARBA00009178"/>
    </source>
</evidence>
<dbReference type="Pfam" id="PF05498">
    <property type="entry name" value="RALF"/>
    <property type="match status" value="1"/>
</dbReference>
<reference evidence="8" key="1">
    <citation type="submission" date="2018-01" db="EMBL/GenBank/DDBJ databases">
        <authorList>
            <person name="Mao J.F."/>
        </authorList>
    </citation>
    <scope>NUCLEOTIDE SEQUENCE</scope>
    <source>
        <strain evidence="8">Huo1</strain>
        <tissue evidence="8">Leaf</tissue>
    </source>
</reference>
<reference evidence="8" key="2">
    <citation type="submission" date="2020-08" db="EMBL/GenBank/DDBJ databases">
        <title>Plant Genome Project.</title>
        <authorList>
            <person name="Zhang R.-G."/>
        </authorList>
    </citation>
    <scope>NUCLEOTIDE SEQUENCE</scope>
    <source>
        <strain evidence="8">Huo1</strain>
        <tissue evidence="8">Leaf</tissue>
    </source>
</reference>
<name>A0A8X8VUV3_SALSN</name>
<comment type="subcellular location">
    <subcellularLocation>
        <location evidence="1">Secreted</location>
    </subcellularLocation>
</comment>
<keyword evidence="9" id="KW-1185">Reference proteome</keyword>
<feature type="chain" id="PRO_5036470350" description="Rapid ALkalinization Factor" evidence="7">
    <location>
        <begin position="27"/>
        <end position="116"/>
    </location>
</feature>
<evidence type="ECO:0000256" key="6">
    <source>
        <dbReference type="ARBA" id="ARBA00023157"/>
    </source>
</evidence>
<dbReference type="OrthoDB" id="1613518at2759"/>
<evidence type="ECO:0000313" key="8">
    <source>
        <dbReference type="EMBL" id="KAG6382804.1"/>
    </source>
</evidence>
<evidence type="ECO:0000256" key="5">
    <source>
        <dbReference type="ARBA" id="ARBA00022729"/>
    </source>
</evidence>
<dbReference type="AlphaFoldDB" id="A0A8X8VUV3"/>
<dbReference type="GO" id="GO:0009506">
    <property type="term" value="C:plasmodesma"/>
    <property type="evidence" value="ECO:0007669"/>
    <property type="project" value="TreeGrafter"/>
</dbReference>
<keyword evidence="5 7" id="KW-0732">Signal</keyword>
<keyword evidence="3" id="KW-0964">Secreted</keyword>
<evidence type="ECO:0000256" key="1">
    <source>
        <dbReference type="ARBA" id="ARBA00004613"/>
    </source>
</evidence>
<sequence length="116" mass="12316">MAKNHLFRLLITAAAVAAFLLSTAEAGGEFSWIPSSTPSTCQGSIAECMAEGGGEFEMDSESNRRILATTKYISYGALQANNVPCSRRGASYYNCQPGAEANPYTRSCSAATQCRS</sequence>
<keyword evidence="6" id="KW-1015">Disulfide bond</keyword>
<proteinExistence type="inferred from homology"/>
<evidence type="ECO:0000256" key="7">
    <source>
        <dbReference type="SAM" id="SignalP"/>
    </source>
</evidence>
<comment type="caution">
    <text evidence="8">The sequence shown here is derived from an EMBL/GenBank/DDBJ whole genome shotgun (WGS) entry which is preliminary data.</text>
</comment>
<dbReference type="PANTHER" id="PTHR33136">
    <property type="entry name" value="RAPID ALKALINIZATION FACTOR-LIKE"/>
    <property type="match status" value="1"/>
</dbReference>